<reference evidence="2 3" key="1">
    <citation type="journal article" date="2019" name="Int. J. Syst. Evol. Microbiol.">
        <title>The Global Catalogue of Microorganisms (GCM) 10K type strain sequencing project: providing services to taxonomists for standard genome sequencing and annotation.</title>
        <authorList>
            <consortium name="The Broad Institute Genomics Platform"/>
            <consortium name="The Broad Institute Genome Sequencing Center for Infectious Disease"/>
            <person name="Wu L."/>
            <person name="Ma J."/>
        </authorList>
    </citation>
    <scope>NUCLEOTIDE SEQUENCE [LARGE SCALE GENOMIC DNA]</scope>
    <source>
        <strain evidence="2 3">JCM 13002</strain>
    </source>
</reference>
<gene>
    <name evidence="2" type="ORF">GCM10009663_70580</name>
</gene>
<proteinExistence type="predicted"/>
<name>A0ABN1U573_9ACTN</name>
<dbReference type="EMBL" id="BAAALD010000121">
    <property type="protein sequence ID" value="GAA1120860.1"/>
    <property type="molecule type" value="Genomic_DNA"/>
</dbReference>
<evidence type="ECO:0000313" key="3">
    <source>
        <dbReference type="Proteomes" id="UP001499987"/>
    </source>
</evidence>
<protein>
    <submittedName>
        <fullName evidence="2">Uncharacterized protein</fullName>
    </submittedName>
</protein>
<evidence type="ECO:0000256" key="1">
    <source>
        <dbReference type="SAM" id="MobiDB-lite"/>
    </source>
</evidence>
<dbReference type="Proteomes" id="UP001499987">
    <property type="component" value="Unassembled WGS sequence"/>
</dbReference>
<keyword evidence="3" id="KW-1185">Reference proteome</keyword>
<sequence>MMAAPSLSQGAEAAEDLCLHDRGPGLLLGWLLVSALAPLTLRIGITTVADGTTPAAHLPAEKGTGPTASAGSQDGGSRASAGSSRPLLPDQRTAPSTPASQPPQSGALDDGVLWDLTVGFEYRSSCDPFGKVMWRPVGGWLSHESSMSRDIEHHVGDPGELAEQHIDSDLTSLVERLRPSTLTGSRFDVRAVVRQGTALLAAVEVSPQRLAGLILQDTCTAIAELQLSTGRLAREALQAGVNTWEITTGLKQCMGTERAESLVTASHTANDVSALIAGRLPSRLAIDVIPCEDGVARIIVEMWPDRLHWEDGEEINDTLPIWDDLVEEARQEAAGLLALLNTRYSVTAPDGRPATPIDLVPTGRSTGSATIHAQDGT</sequence>
<organism evidence="2 3">
    <name type="scientific">Kitasatospora arboriphila</name>
    <dbReference type="NCBI Taxonomy" id="258052"/>
    <lineage>
        <taxon>Bacteria</taxon>
        <taxon>Bacillati</taxon>
        <taxon>Actinomycetota</taxon>
        <taxon>Actinomycetes</taxon>
        <taxon>Kitasatosporales</taxon>
        <taxon>Streptomycetaceae</taxon>
        <taxon>Kitasatospora</taxon>
    </lineage>
</organism>
<feature type="compositionally biased region" description="Polar residues" evidence="1">
    <location>
        <begin position="363"/>
        <end position="377"/>
    </location>
</feature>
<evidence type="ECO:0000313" key="2">
    <source>
        <dbReference type="EMBL" id="GAA1120860.1"/>
    </source>
</evidence>
<accession>A0ABN1U573</accession>
<feature type="compositionally biased region" description="Low complexity" evidence="1">
    <location>
        <begin position="93"/>
        <end position="105"/>
    </location>
</feature>
<comment type="caution">
    <text evidence="2">The sequence shown here is derived from an EMBL/GenBank/DDBJ whole genome shotgun (WGS) entry which is preliminary data.</text>
</comment>
<feature type="compositionally biased region" description="Low complexity" evidence="1">
    <location>
        <begin position="68"/>
        <end position="84"/>
    </location>
</feature>
<feature type="region of interest" description="Disordered" evidence="1">
    <location>
        <begin position="54"/>
        <end position="108"/>
    </location>
</feature>
<feature type="region of interest" description="Disordered" evidence="1">
    <location>
        <begin position="351"/>
        <end position="377"/>
    </location>
</feature>